<comment type="caution">
    <text evidence="2">The sequence shown here is derived from an EMBL/GenBank/DDBJ whole genome shotgun (WGS) entry which is preliminary data.</text>
</comment>
<accession>A0ABV9Y641</accession>
<dbReference type="EMBL" id="JBHSJB010000031">
    <property type="protein sequence ID" value="MFC5058125.1"/>
    <property type="molecule type" value="Genomic_DNA"/>
</dbReference>
<dbReference type="InterPro" id="IPR024311">
    <property type="entry name" value="Lipocalin-like"/>
</dbReference>
<evidence type="ECO:0000313" key="2">
    <source>
        <dbReference type="EMBL" id="MFC5058125.1"/>
    </source>
</evidence>
<reference evidence="3" key="1">
    <citation type="journal article" date="2019" name="Int. J. Syst. Evol. Microbiol.">
        <title>The Global Catalogue of Microorganisms (GCM) 10K type strain sequencing project: providing services to taxonomists for standard genome sequencing and annotation.</title>
        <authorList>
            <consortium name="The Broad Institute Genomics Platform"/>
            <consortium name="The Broad Institute Genome Sequencing Center for Infectious Disease"/>
            <person name="Wu L."/>
            <person name="Ma J."/>
        </authorList>
    </citation>
    <scope>NUCLEOTIDE SEQUENCE [LARGE SCALE GENOMIC DNA]</scope>
    <source>
        <strain evidence="3">KCTC 12848</strain>
    </source>
</reference>
<dbReference type="Pfam" id="PF13924">
    <property type="entry name" value="Lipocalin_5"/>
    <property type="match status" value="2"/>
</dbReference>
<name>A0ABV9Y641_9PSEU</name>
<protein>
    <submittedName>
        <fullName evidence="2">Lipocalin-like domain-containing protein</fullName>
    </submittedName>
</protein>
<feature type="domain" description="Lipocalin-like" evidence="1">
    <location>
        <begin position="67"/>
        <end position="131"/>
    </location>
</feature>
<dbReference type="RefSeq" id="WP_380647969.1">
    <property type="nucleotide sequence ID" value="NZ_JBHSJB010000031.1"/>
</dbReference>
<dbReference type="Proteomes" id="UP001595833">
    <property type="component" value="Unassembled WGS sequence"/>
</dbReference>
<keyword evidence="3" id="KW-1185">Reference proteome</keyword>
<feature type="domain" description="Lipocalin-like" evidence="1">
    <location>
        <begin position="13"/>
        <end position="58"/>
    </location>
</feature>
<evidence type="ECO:0000313" key="3">
    <source>
        <dbReference type="Proteomes" id="UP001595833"/>
    </source>
</evidence>
<gene>
    <name evidence="2" type="ORF">ACFPFM_30815</name>
</gene>
<proteinExistence type="predicted"/>
<sequence length="134" mass="14361">MRTGAALTAAALVGTWRLVAFHDLDDRGDRSTGPLGAEPRGLLVYTADGHVSVNMMRGDGADPGGTRYMGYAGGWRVDGDRVLHSVGITPNPAWVDTEQVRDAVLDGDRLTLVGVALVDGRPRRRLLEWARVGP</sequence>
<organism evidence="2 3">
    <name type="scientific">Saccharothrix xinjiangensis</name>
    <dbReference type="NCBI Taxonomy" id="204798"/>
    <lineage>
        <taxon>Bacteria</taxon>
        <taxon>Bacillati</taxon>
        <taxon>Actinomycetota</taxon>
        <taxon>Actinomycetes</taxon>
        <taxon>Pseudonocardiales</taxon>
        <taxon>Pseudonocardiaceae</taxon>
        <taxon>Saccharothrix</taxon>
    </lineage>
</organism>
<evidence type="ECO:0000259" key="1">
    <source>
        <dbReference type="Pfam" id="PF13924"/>
    </source>
</evidence>